<keyword evidence="2 4" id="KW-0808">Transferase</keyword>
<evidence type="ECO:0000256" key="2">
    <source>
        <dbReference type="ARBA" id="ARBA00022679"/>
    </source>
</evidence>
<evidence type="ECO:0000256" key="4">
    <source>
        <dbReference type="PIRNR" id="PIRNR006078"/>
    </source>
</evidence>
<dbReference type="eggNOG" id="COG1929">
    <property type="taxonomic scope" value="Bacteria"/>
</dbReference>
<dbReference type="Gene3D" id="3.40.50.10350">
    <property type="entry name" value="Glycerate kinase, domain 1"/>
    <property type="match status" value="1"/>
</dbReference>
<protein>
    <submittedName>
        <fullName evidence="5">Glycerate kinase</fullName>
    </submittedName>
</protein>
<dbReference type="InterPro" id="IPR018193">
    <property type="entry name" value="Glyc_kinase_flavodox-like_fold"/>
</dbReference>
<name>H5UUV0_9MICO</name>
<gene>
    <name evidence="5" type="primary">glxK</name>
    <name evidence="5" type="ORF">MOPEL_130_01150</name>
</gene>
<dbReference type="GO" id="GO:0031388">
    <property type="term" value="P:organic acid phosphorylation"/>
    <property type="evidence" value="ECO:0007669"/>
    <property type="project" value="UniProtKB-UniRule"/>
</dbReference>
<organism evidence="5 6">
    <name type="scientific">Mobilicoccus pelagius NBRC 104925</name>
    <dbReference type="NCBI Taxonomy" id="1089455"/>
    <lineage>
        <taxon>Bacteria</taxon>
        <taxon>Bacillati</taxon>
        <taxon>Actinomycetota</taxon>
        <taxon>Actinomycetes</taxon>
        <taxon>Micrococcales</taxon>
        <taxon>Dermatophilaceae</taxon>
        <taxon>Mobilicoccus</taxon>
    </lineage>
</organism>
<dbReference type="PIRSF" id="PIRSF006078">
    <property type="entry name" value="GlxK"/>
    <property type="match status" value="1"/>
</dbReference>
<dbReference type="InterPro" id="IPR036129">
    <property type="entry name" value="Glycerate_kinase_sf"/>
</dbReference>
<proteinExistence type="inferred from homology"/>
<comment type="caution">
    <text evidence="5">The sequence shown here is derived from an EMBL/GenBank/DDBJ whole genome shotgun (WGS) entry which is preliminary data.</text>
</comment>
<evidence type="ECO:0000256" key="3">
    <source>
        <dbReference type="ARBA" id="ARBA00022777"/>
    </source>
</evidence>
<accession>H5UUV0</accession>
<dbReference type="EMBL" id="BAFE01000089">
    <property type="protein sequence ID" value="GAB49508.1"/>
    <property type="molecule type" value="Genomic_DNA"/>
</dbReference>
<evidence type="ECO:0000313" key="6">
    <source>
        <dbReference type="Proteomes" id="UP000004367"/>
    </source>
</evidence>
<keyword evidence="3 4" id="KW-0418">Kinase</keyword>
<dbReference type="GO" id="GO:0008887">
    <property type="term" value="F:glycerate kinase activity"/>
    <property type="evidence" value="ECO:0007669"/>
    <property type="project" value="UniProtKB-UniRule"/>
</dbReference>
<comment type="similarity">
    <text evidence="1 4">Belongs to the glycerate kinase type-1 family.</text>
</comment>
<dbReference type="Pfam" id="PF02595">
    <property type="entry name" value="Gly_kinase"/>
    <property type="match status" value="1"/>
</dbReference>
<dbReference type="NCBIfam" id="TIGR00045">
    <property type="entry name" value="glycerate kinase"/>
    <property type="match status" value="1"/>
</dbReference>
<dbReference type="SUPFAM" id="SSF110738">
    <property type="entry name" value="Glycerate kinase I"/>
    <property type="match status" value="1"/>
</dbReference>
<dbReference type="PANTHER" id="PTHR21599">
    <property type="entry name" value="GLYCERATE KINASE"/>
    <property type="match status" value="1"/>
</dbReference>
<evidence type="ECO:0000313" key="5">
    <source>
        <dbReference type="EMBL" id="GAB49508.1"/>
    </source>
</evidence>
<reference evidence="5 6" key="1">
    <citation type="submission" date="2012-02" db="EMBL/GenBank/DDBJ databases">
        <title>Whole genome shotgun sequence of Mobilicoccus pelagius NBRC 104925.</title>
        <authorList>
            <person name="Yoshida Y."/>
            <person name="Hosoyama A."/>
            <person name="Tsuchikane K."/>
            <person name="Katsumata H."/>
            <person name="Yamazaki S."/>
            <person name="Fujita N."/>
        </authorList>
    </citation>
    <scope>NUCLEOTIDE SEQUENCE [LARGE SCALE GENOMIC DNA]</scope>
    <source>
        <strain evidence="5 6">NBRC 104925</strain>
    </source>
</reference>
<dbReference type="InterPro" id="IPR018197">
    <property type="entry name" value="Glycerate_kinase_RE-like"/>
</dbReference>
<dbReference type="OrthoDB" id="9774290at2"/>
<dbReference type="STRING" id="1089455.MOPEL_130_01150"/>
<keyword evidence="6" id="KW-1185">Reference proteome</keyword>
<dbReference type="InterPro" id="IPR004381">
    <property type="entry name" value="Glycerate_kinase"/>
</dbReference>
<sequence>MRVLISPAAFPGILTAVQAAEAMAEGWRRRAPGDDLTLAPLSAGGPGFLSVLATAVGGVSVATTVSDPHGREVPASLLLVEDGPGTRTAYVEAAQACGIHLLAADERNPLVTSSFGLGQLVRAALEEGVHRIVVGVGDSGVNDGGAGLLCALGVGDPARLARGGGALHEMDADALDGLEEARDLLAGTELVVATEDRCPLLGFDGTSALDAPERGASPEQCQALETALGHFHDLVRRASTPPTDLLTGLPRRLDREPGAGAGGGLGYALLVLGAHVESAVDIVQRAWGIEELLARHDLVLTGEGCFDWTSLRGGVVSGVASLAAIRGLPTVVLAGEVTVGRRETMALGVSGVYAVADDPERAALMMADPVGSLTARTERLAGTWSP</sequence>
<dbReference type="Gene3D" id="3.90.1510.10">
    <property type="entry name" value="Glycerate kinase, domain 2"/>
    <property type="match status" value="1"/>
</dbReference>
<evidence type="ECO:0000256" key="1">
    <source>
        <dbReference type="ARBA" id="ARBA00006284"/>
    </source>
</evidence>
<dbReference type="PANTHER" id="PTHR21599:SF0">
    <property type="entry name" value="GLYCERATE KINASE"/>
    <property type="match status" value="1"/>
</dbReference>
<dbReference type="Proteomes" id="UP000004367">
    <property type="component" value="Unassembled WGS sequence"/>
</dbReference>
<dbReference type="AlphaFoldDB" id="H5UUV0"/>